<dbReference type="GO" id="GO:0008270">
    <property type="term" value="F:zinc ion binding"/>
    <property type="evidence" value="ECO:0007669"/>
    <property type="project" value="UniProtKB-KW"/>
</dbReference>
<feature type="domain" description="RING-type" evidence="10">
    <location>
        <begin position="343"/>
        <end position="384"/>
    </location>
</feature>
<protein>
    <recommendedName>
        <fullName evidence="2">RING-type E3 ubiquitin transferase</fullName>
        <ecNumber evidence="2">2.3.2.27</ecNumber>
    </recommendedName>
</protein>
<dbReference type="EMBL" id="PDCK01000040">
    <property type="protein sequence ID" value="PRQ46232.1"/>
    <property type="molecule type" value="Genomic_DNA"/>
</dbReference>
<keyword evidence="6" id="KW-0833">Ubl conjugation pathway</keyword>
<evidence type="ECO:0000313" key="12">
    <source>
        <dbReference type="Proteomes" id="UP000238479"/>
    </source>
</evidence>
<dbReference type="InterPro" id="IPR013083">
    <property type="entry name" value="Znf_RING/FYVE/PHD"/>
</dbReference>
<dbReference type="OrthoDB" id="8062037at2759"/>
<accession>A0A2P6RIG7</accession>
<gene>
    <name evidence="11" type="ORF">RchiOBHm_Chr2g0086821</name>
</gene>
<dbReference type="AlphaFoldDB" id="A0A2P6RIG7"/>
<evidence type="ECO:0000259" key="10">
    <source>
        <dbReference type="PROSITE" id="PS50089"/>
    </source>
</evidence>
<keyword evidence="12" id="KW-1185">Reference proteome</keyword>
<evidence type="ECO:0000256" key="7">
    <source>
        <dbReference type="ARBA" id="ARBA00022833"/>
    </source>
</evidence>
<keyword evidence="4" id="KW-0479">Metal-binding</keyword>
<evidence type="ECO:0000313" key="11">
    <source>
        <dbReference type="EMBL" id="PRQ46232.1"/>
    </source>
</evidence>
<evidence type="ECO:0000256" key="1">
    <source>
        <dbReference type="ARBA" id="ARBA00000900"/>
    </source>
</evidence>
<evidence type="ECO:0000256" key="3">
    <source>
        <dbReference type="ARBA" id="ARBA00022679"/>
    </source>
</evidence>
<dbReference type="SUPFAM" id="SSF57850">
    <property type="entry name" value="RING/U-box"/>
    <property type="match status" value="1"/>
</dbReference>
<feature type="region of interest" description="Disordered" evidence="9">
    <location>
        <begin position="1"/>
        <end position="20"/>
    </location>
</feature>
<dbReference type="GO" id="GO:0061630">
    <property type="term" value="F:ubiquitin protein ligase activity"/>
    <property type="evidence" value="ECO:0007669"/>
    <property type="project" value="UniProtKB-EC"/>
</dbReference>
<comment type="catalytic activity">
    <reaction evidence="1">
        <text>S-ubiquitinyl-[E2 ubiquitin-conjugating enzyme]-L-cysteine + [acceptor protein]-L-lysine = [E2 ubiquitin-conjugating enzyme]-L-cysteine + N(6)-ubiquitinyl-[acceptor protein]-L-lysine.</text>
        <dbReference type="EC" id="2.3.2.27"/>
    </reaction>
</comment>
<dbReference type="OMA" id="CSERINQ"/>
<dbReference type="Gene3D" id="3.30.40.10">
    <property type="entry name" value="Zinc/RING finger domain, C3HC4 (zinc finger)"/>
    <property type="match status" value="1"/>
</dbReference>
<evidence type="ECO:0000256" key="2">
    <source>
        <dbReference type="ARBA" id="ARBA00012483"/>
    </source>
</evidence>
<sequence>MRGTCSNVDDSPQEQPSEQPIICECSNEENCECSRGMTSAAHFIKHLIPGESQGPQLNNAGVGLLANFESERVNGHLLSHPASSSSSSSQRSHSHQAHTSSQVSNKAECTSSMVNHNSSQRLMVRRNWHPNSEATVRGLTSCIPNSTPNLINSGNCTTLLFGSTPLCRFSLSQGLLGVPSNLFHSVMPAIQLPHASGDSTSQIEEAPATFDDSGFPSENQIIDIWRQLLMESTLYIHRPADTLLEGSSSVFRVTADNGSVDFRLVTENAEVVNQSLVYFSIEMRHRFGGMRLDVDNMSYEELLALEDHIGYVSTGLSEEAAVASLKCSNYFLLADENAQKEFCSICQEDFIEEDELGTLDCGHSFHICCIKQWLGYKNVCPICKSPALSTTFSLI</sequence>
<name>A0A2P6RIG7_ROSCH</name>
<feature type="compositionally biased region" description="Polar residues" evidence="9">
    <location>
        <begin position="1"/>
        <end position="18"/>
    </location>
</feature>
<dbReference type="Proteomes" id="UP000238479">
    <property type="component" value="Chromosome 2"/>
</dbReference>
<keyword evidence="7" id="KW-0862">Zinc</keyword>
<evidence type="ECO:0000256" key="6">
    <source>
        <dbReference type="ARBA" id="ARBA00022786"/>
    </source>
</evidence>
<evidence type="ECO:0000256" key="4">
    <source>
        <dbReference type="ARBA" id="ARBA00022723"/>
    </source>
</evidence>
<evidence type="ECO:0000256" key="8">
    <source>
        <dbReference type="PROSITE-ProRule" id="PRU00175"/>
    </source>
</evidence>
<dbReference type="Pfam" id="PF13639">
    <property type="entry name" value="zf-RING_2"/>
    <property type="match status" value="1"/>
</dbReference>
<keyword evidence="3" id="KW-0808">Transferase</keyword>
<organism evidence="11 12">
    <name type="scientific">Rosa chinensis</name>
    <name type="common">China rose</name>
    <dbReference type="NCBI Taxonomy" id="74649"/>
    <lineage>
        <taxon>Eukaryota</taxon>
        <taxon>Viridiplantae</taxon>
        <taxon>Streptophyta</taxon>
        <taxon>Embryophyta</taxon>
        <taxon>Tracheophyta</taxon>
        <taxon>Spermatophyta</taxon>
        <taxon>Magnoliopsida</taxon>
        <taxon>eudicotyledons</taxon>
        <taxon>Gunneridae</taxon>
        <taxon>Pentapetalae</taxon>
        <taxon>rosids</taxon>
        <taxon>fabids</taxon>
        <taxon>Rosales</taxon>
        <taxon>Rosaceae</taxon>
        <taxon>Rosoideae</taxon>
        <taxon>Rosoideae incertae sedis</taxon>
        <taxon>Rosa</taxon>
    </lineage>
</organism>
<dbReference type="PANTHER" id="PTHR22937">
    <property type="entry name" value="E3 UBIQUITIN-PROTEIN LIGASE RNF165"/>
    <property type="match status" value="1"/>
</dbReference>
<reference evidence="11 12" key="1">
    <citation type="journal article" date="2018" name="Nat. Genet.">
        <title>The Rosa genome provides new insights in the design of modern roses.</title>
        <authorList>
            <person name="Bendahmane M."/>
        </authorList>
    </citation>
    <scope>NUCLEOTIDE SEQUENCE [LARGE SCALE GENOMIC DNA]</scope>
    <source>
        <strain evidence="12">cv. Old Blush</strain>
    </source>
</reference>
<dbReference type="PROSITE" id="PS50089">
    <property type="entry name" value="ZF_RING_2"/>
    <property type="match status" value="1"/>
</dbReference>
<dbReference type="InterPro" id="IPR001841">
    <property type="entry name" value="Znf_RING"/>
</dbReference>
<dbReference type="PANTHER" id="PTHR22937:SF208">
    <property type="entry name" value="RING-TYPE E3 UBIQUITIN TRANSFERASE"/>
    <property type="match status" value="1"/>
</dbReference>
<proteinExistence type="predicted"/>
<evidence type="ECO:0000256" key="5">
    <source>
        <dbReference type="ARBA" id="ARBA00022771"/>
    </source>
</evidence>
<keyword evidence="5 8" id="KW-0863">Zinc-finger</keyword>
<dbReference type="InterPro" id="IPR045191">
    <property type="entry name" value="MBR1/2-like"/>
</dbReference>
<evidence type="ECO:0000256" key="9">
    <source>
        <dbReference type="SAM" id="MobiDB-lite"/>
    </source>
</evidence>
<dbReference type="EC" id="2.3.2.27" evidence="2"/>
<feature type="region of interest" description="Disordered" evidence="9">
    <location>
        <begin position="77"/>
        <end position="109"/>
    </location>
</feature>
<feature type="compositionally biased region" description="Low complexity" evidence="9">
    <location>
        <begin position="79"/>
        <end position="104"/>
    </location>
</feature>
<dbReference type="SMART" id="SM00184">
    <property type="entry name" value="RING"/>
    <property type="match status" value="1"/>
</dbReference>
<dbReference type="Gramene" id="PRQ46232">
    <property type="protein sequence ID" value="PRQ46232"/>
    <property type="gene ID" value="RchiOBHm_Chr2g0086821"/>
</dbReference>
<comment type="caution">
    <text evidence="11">The sequence shown here is derived from an EMBL/GenBank/DDBJ whole genome shotgun (WGS) entry which is preliminary data.</text>
</comment>